<dbReference type="SUPFAM" id="SSF54637">
    <property type="entry name" value="Thioesterase/thiol ester dehydrase-isomerase"/>
    <property type="match status" value="1"/>
</dbReference>
<evidence type="ECO:0008006" key="2">
    <source>
        <dbReference type="Google" id="ProtNLM"/>
    </source>
</evidence>
<gene>
    <name evidence="1" type="ORF">GM51_11340</name>
</gene>
<evidence type="ECO:0000313" key="1">
    <source>
        <dbReference type="EMBL" id="KGA16974.1"/>
    </source>
</evidence>
<reference evidence="1" key="1">
    <citation type="submission" date="2014-06" db="EMBL/GenBank/DDBJ databases">
        <title>Key roles for freshwater Actinobacteria revealed by deep metagenomic sequencing.</title>
        <authorList>
            <person name="Ghai R."/>
            <person name="Mizuno C.M."/>
            <person name="Picazo A."/>
            <person name="Camacho A."/>
            <person name="Rodriguez-Valera F."/>
        </authorList>
    </citation>
    <scope>NUCLEOTIDE SEQUENCE</scope>
</reference>
<organism evidence="1">
    <name type="scientific">freshwater metagenome</name>
    <dbReference type="NCBI Taxonomy" id="449393"/>
    <lineage>
        <taxon>unclassified sequences</taxon>
        <taxon>metagenomes</taxon>
        <taxon>ecological metagenomes</taxon>
    </lineage>
</organism>
<sequence length="307" mass="33335">MATFAFDNELILTGPFRAPRQMLADQEYDGHTSVHDDATADKLGLPGAPIEGPTHFSQFDPLGVAMWGSAWFEHGCISSHFENMVIEGEEVQATATRTSATLARIGAVKSDGNSVLSGTMTLGPKHSETELDRRLAALKDPGELFIIDQLHVGDKSAPERVSMSFTESNGHLYPFSLNDKLQMITEPSPWYASDTAAQSPWGRAVIPTEMVSVLAHKVGGVGKVRGPAVGLFIDLEIRIINGPLFVDTEYELVHEIVGIGQSRRVESYWTRTSITDPASGVLVATVLLHQGVFKASYDKYPADKLAP</sequence>
<dbReference type="InterPro" id="IPR029069">
    <property type="entry name" value="HotDog_dom_sf"/>
</dbReference>
<dbReference type="EMBL" id="JNSL01000071">
    <property type="protein sequence ID" value="KGA16974.1"/>
    <property type="molecule type" value="Genomic_DNA"/>
</dbReference>
<proteinExistence type="predicted"/>
<dbReference type="AlphaFoldDB" id="A0A094Q4L0"/>
<comment type="caution">
    <text evidence="1">The sequence shown here is derived from an EMBL/GenBank/DDBJ whole genome shotgun (WGS) entry which is preliminary data.</text>
</comment>
<name>A0A094Q4L0_9ZZZZ</name>
<accession>A0A094Q4L0</accession>
<protein>
    <recommendedName>
        <fullName evidence="2">N-terminal of MaoC-like dehydratase domain-containing protein</fullName>
    </recommendedName>
</protein>